<comment type="caution">
    <text evidence="5">The sequence shown here is derived from an EMBL/GenBank/DDBJ whole genome shotgun (WGS) entry which is preliminary data.</text>
</comment>
<feature type="domain" description="Gfo/Idh/MocA-like oxidoreductase N-terminal" evidence="3">
    <location>
        <begin position="4"/>
        <end position="117"/>
    </location>
</feature>
<protein>
    <submittedName>
        <fullName evidence="5">Gfo/Idh/MocA family oxidoreductase</fullName>
    </submittedName>
</protein>
<proteinExistence type="inferred from homology"/>
<organism evidence="5 6">
    <name type="scientific">Gilvimarinus xylanilyticus</name>
    <dbReference type="NCBI Taxonomy" id="2944139"/>
    <lineage>
        <taxon>Bacteria</taxon>
        <taxon>Pseudomonadati</taxon>
        <taxon>Pseudomonadota</taxon>
        <taxon>Gammaproteobacteria</taxon>
        <taxon>Cellvibrionales</taxon>
        <taxon>Cellvibrionaceae</taxon>
        <taxon>Gilvimarinus</taxon>
    </lineage>
</organism>
<dbReference type="InterPro" id="IPR055170">
    <property type="entry name" value="GFO_IDH_MocA-like_dom"/>
</dbReference>
<dbReference type="InterPro" id="IPR000683">
    <property type="entry name" value="Gfo/Idh/MocA-like_OxRdtase_N"/>
</dbReference>
<dbReference type="GO" id="GO:0016491">
    <property type="term" value="F:oxidoreductase activity"/>
    <property type="evidence" value="ECO:0007669"/>
    <property type="project" value="UniProtKB-KW"/>
</dbReference>
<sequence length="327" mass="35944">MAKIRWGVLSTAKIAREHVIPALQSSSLGEVVAIASRRPEQAQQTAAALGIARAHDSYEALLADPEVDAIYNPLPNHLHVPWSIKTMQAGKHVLVEKPLGLDASDAQKLLQACADYPDIKVMEAFMYRFHPQWQQIRELCDKVIGPVRNIQCEFSYNNRDASNIRNNADMGGGALMDIGCYGVSLSRFIYQSEPTRVCGHMNFMNYEVDAITSAIMAFSEGTGSFSCSTKTEPGQWAKICGEAGFISIPRPFNPTADSEAQITVQHNDQTETITLAPANQYRAMGDHFCDAILHNKPVPTPLQDGVNNMKVIDRIIASAKAGQWVDV</sequence>
<dbReference type="Pfam" id="PF22725">
    <property type="entry name" value="GFO_IDH_MocA_C3"/>
    <property type="match status" value="1"/>
</dbReference>
<evidence type="ECO:0000313" key="5">
    <source>
        <dbReference type="EMBL" id="MCP8899436.1"/>
    </source>
</evidence>
<evidence type="ECO:0000259" key="4">
    <source>
        <dbReference type="Pfam" id="PF22725"/>
    </source>
</evidence>
<dbReference type="PANTHER" id="PTHR22604:SF105">
    <property type="entry name" value="TRANS-1,2-DIHYDROBENZENE-1,2-DIOL DEHYDROGENASE"/>
    <property type="match status" value="1"/>
</dbReference>
<accession>A0A9X2I3P7</accession>
<name>A0A9X2I3P7_9GAMM</name>
<dbReference type="Gene3D" id="3.40.50.720">
    <property type="entry name" value="NAD(P)-binding Rossmann-like Domain"/>
    <property type="match status" value="1"/>
</dbReference>
<dbReference type="InterPro" id="IPR036291">
    <property type="entry name" value="NAD(P)-bd_dom_sf"/>
</dbReference>
<dbReference type="InterPro" id="IPR050984">
    <property type="entry name" value="Gfo/Idh/MocA_domain"/>
</dbReference>
<feature type="domain" description="GFO/IDH/MocA-like oxidoreductase" evidence="4">
    <location>
        <begin position="133"/>
        <end position="246"/>
    </location>
</feature>
<reference evidence="5" key="2">
    <citation type="submission" date="2023-01" db="EMBL/GenBank/DDBJ databases">
        <title>Gilvimarinus xylanilyticus HB14 isolated from Caulerpa lentillifera aquaculture base in Hainan, China.</title>
        <authorList>
            <person name="Zhang Y.-J."/>
        </authorList>
    </citation>
    <scope>NUCLEOTIDE SEQUENCE</scope>
    <source>
        <strain evidence="5">HB14</strain>
    </source>
</reference>
<evidence type="ECO:0000313" key="6">
    <source>
        <dbReference type="Proteomes" id="UP001139319"/>
    </source>
</evidence>
<keyword evidence="2" id="KW-0560">Oxidoreductase</keyword>
<evidence type="ECO:0000256" key="1">
    <source>
        <dbReference type="ARBA" id="ARBA00010928"/>
    </source>
</evidence>
<dbReference type="SUPFAM" id="SSF55347">
    <property type="entry name" value="Glyceraldehyde-3-phosphate dehydrogenase-like, C-terminal domain"/>
    <property type="match status" value="1"/>
</dbReference>
<dbReference type="EMBL" id="JAMFTH010000002">
    <property type="protein sequence ID" value="MCP8899436.1"/>
    <property type="molecule type" value="Genomic_DNA"/>
</dbReference>
<evidence type="ECO:0000256" key="2">
    <source>
        <dbReference type="ARBA" id="ARBA00023002"/>
    </source>
</evidence>
<dbReference type="RefSeq" id="WP_253967734.1">
    <property type="nucleotide sequence ID" value="NZ_JAMFTH010000002.1"/>
</dbReference>
<keyword evidence="6" id="KW-1185">Reference proteome</keyword>
<comment type="similarity">
    <text evidence="1">Belongs to the Gfo/Idh/MocA family.</text>
</comment>
<evidence type="ECO:0000259" key="3">
    <source>
        <dbReference type="Pfam" id="PF01408"/>
    </source>
</evidence>
<dbReference type="PANTHER" id="PTHR22604">
    <property type="entry name" value="OXIDOREDUCTASES"/>
    <property type="match status" value="1"/>
</dbReference>
<gene>
    <name evidence="5" type="ORF">M6D89_09020</name>
</gene>
<dbReference type="GO" id="GO:0000166">
    <property type="term" value="F:nucleotide binding"/>
    <property type="evidence" value="ECO:0007669"/>
    <property type="project" value="InterPro"/>
</dbReference>
<dbReference type="SUPFAM" id="SSF51735">
    <property type="entry name" value="NAD(P)-binding Rossmann-fold domains"/>
    <property type="match status" value="1"/>
</dbReference>
<dbReference type="Proteomes" id="UP001139319">
    <property type="component" value="Unassembled WGS sequence"/>
</dbReference>
<reference evidence="5" key="1">
    <citation type="submission" date="2022-05" db="EMBL/GenBank/DDBJ databases">
        <authorList>
            <person name="Sun H.-N."/>
        </authorList>
    </citation>
    <scope>NUCLEOTIDE SEQUENCE</scope>
    <source>
        <strain evidence="5">HB14</strain>
    </source>
</reference>
<dbReference type="Pfam" id="PF01408">
    <property type="entry name" value="GFO_IDH_MocA"/>
    <property type="match status" value="1"/>
</dbReference>
<dbReference type="AlphaFoldDB" id="A0A9X2I3P7"/>
<dbReference type="Gene3D" id="3.30.360.10">
    <property type="entry name" value="Dihydrodipicolinate Reductase, domain 2"/>
    <property type="match status" value="1"/>
</dbReference>